<dbReference type="CDD" id="cd16913">
    <property type="entry name" value="YkuD_like"/>
    <property type="match status" value="1"/>
</dbReference>
<evidence type="ECO:0000256" key="7">
    <source>
        <dbReference type="PROSITE-ProRule" id="PRU01373"/>
    </source>
</evidence>
<dbReference type="GO" id="GO:0009252">
    <property type="term" value="P:peptidoglycan biosynthetic process"/>
    <property type="evidence" value="ECO:0007669"/>
    <property type="project" value="UniProtKB-UniPathway"/>
</dbReference>
<proteinExistence type="inferred from homology"/>
<feature type="domain" description="L,D-TPase catalytic" evidence="9">
    <location>
        <begin position="71"/>
        <end position="202"/>
    </location>
</feature>
<organism evidence="10 11">
    <name type="scientific">Pseudoalteromonas luteoviolacea</name>
    <dbReference type="NCBI Taxonomy" id="43657"/>
    <lineage>
        <taxon>Bacteria</taxon>
        <taxon>Pseudomonadati</taxon>
        <taxon>Pseudomonadota</taxon>
        <taxon>Gammaproteobacteria</taxon>
        <taxon>Alteromonadales</taxon>
        <taxon>Pseudoalteromonadaceae</taxon>
        <taxon>Pseudoalteromonas</taxon>
    </lineage>
</organism>
<evidence type="ECO:0000256" key="4">
    <source>
        <dbReference type="ARBA" id="ARBA00022960"/>
    </source>
</evidence>
<evidence type="ECO:0000256" key="6">
    <source>
        <dbReference type="ARBA" id="ARBA00023316"/>
    </source>
</evidence>
<dbReference type="PANTHER" id="PTHR36699:SF1">
    <property type="entry name" value="L,D-TRANSPEPTIDASE YAFK-RELATED"/>
    <property type="match status" value="1"/>
</dbReference>
<evidence type="ECO:0000259" key="9">
    <source>
        <dbReference type="PROSITE" id="PS52029"/>
    </source>
</evidence>
<evidence type="ECO:0000313" key="11">
    <source>
        <dbReference type="Proteomes" id="UP000031327"/>
    </source>
</evidence>
<evidence type="ECO:0000256" key="1">
    <source>
        <dbReference type="ARBA" id="ARBA00004752"/>
    </source>
</evidence>
<evidence type="ECO:0000256" key="8">
    <source>
        <dbReference type="SAM" id="Phobius"/>
    </source>
</evidence>
<evidence type="ECO:0000256" key="5">
    <source>
        <dbReference type="ARBA" id="ARBA00022984"/>
    </source>
</evidence>
<evidence type="ECO:0000256" key="3">
    <source>
        <dbReference type="ARBA" id="ARBA00022679"/>
    </source>
</evidence>
<dbReference type="GO" id="GO:0016740">
    <property type="term" value="F:transferase activity"/>
    <property type="evidence" value="ECO:0007669"/>
    <property type="project" value="UniProtKB-KW"/>
</dbReference>
<evidence type="ECO:0000256" key="2">
    <source>
        <dbReference type="ARBA" id="ARBA00005992"/>
    </source>
</evidence>
<dbReference type="InterPro" id="IPR005490">
    <property type="entry name" value="LD_TPept_cat_dom"/>
</dbReference>
<keyword evidence="8" id="KW-1133">Transmembrane helix</keyword>
<accession>A0A0C1QHB2</accession>
<dbReference type="AlphaFoldDB" id="A0A0C1QHB2"/>
<dbReference type="Proteomes" id="UP000031327">
    <property type="component" value="Unassembled WGS sequence"/>
</dbReference>
<comment type="caution">
    <text evidence="10">The sequence shown here is derived from an EMBL/GenBank/DDBJ whole genome shotgun (WGS) entry which is preliminary data.</text>
</comment>
<dbReference type="PROSITE" id="PS52029">
    <property type="entry name" value="LD_TPASE"/>
    <property type="match status" value="1"/>
</dbReference>
<dbReference type="OrthoDB" id="9809748at2"/>
<keyword evidence="8" id="KW-0472">Membrane</keyword>
<name>A0A0C1QHB2_9GAMM</name>
<dbReference type="GO" id="GO:0004180">
    <property type="term" value="F:carboxypeptidase activity"/>
    <property type="evidence" value="ECO:0007669"/>
    <property type="project" value="UniProtKB-ARBA"/>
</dbReference>
<dbReference type="RefSeq" id="WP_039607915.1">
    <property type="nucleotide sequence ID" value="NZ_JWIC01000003.1"/>
</dbReference>
<dbReference type="EMBL" id="JWIC01000003">
    <property type="protein sequence ID" value="KID58745.1"/>
    <property type="molecule type" value="Genomic_DNA"/>
</dbReference>
<feature type="active site" description="Nucleophile" evidence="7">
    <location>
        <position position="174"/>
    </location>
</feature>
<keyword evidence="6 7" id="KW-0961">Cell wall biogenesis/degradation</keyword>
<dbReference type="GO" id="GO:0071555">
    <property type="term" value="P:cell wall organization"/>
    <property type="evidence" value="ECO:0007669"/>
    <property type="project" value="UniProtKB-UniRule"/>
</dbReference>
<dbReference type="UniPathway" id="UPA00219"/>
<keyword evidence="3" id="KW-0808">Transferase</keyword>
<feature type="active site" description="Proton donor/acceptor" evidence="7">
    <location>
        <position position="166"/>
    </location>
</feature>
<reference evidence="10 11" key="1">
    <citation type="submission" date="2014-12" db="EMBL/GenBank/DDBJ databases">
        <title>Draft Genome Sequence of Pseudoalteromonas luteoviolacea HI1.</title>
        <authorList>
            <person name="Asahina A.Y."/>
            <person name="Hadfield M.G."/>
        </authorList>
    </citation>
    <scope>NUCLEOTIDE SEQUENCE [LARGE SCALE GENOMIC DNA]</scope>
    <source>
        <strain evidence="10 11">HI1</strain>
    </source>
</reference>
<keyword evidence="4 7" id="KW-0133">Cell shape</keyword>
<feature type="transmembrane region" description="Helical" evidence="8">
    <location>
        <begin position="6"/>
        <end position="23"/>
    </location>
</feature>
<gene>
    <name evidence="10" type="ORF">JF50_02440</name>
</gene>
<protein>
    <submittedName>
        <fullName evidence="10">ErfK/YbiS/YcfS/YnhG family protein</fullName>
    </submittedName>
</protein>
<dbReference type="PANTHER" id="PTHR36699">
    <property type="entry name" value="LD-TRANSPEPTIDASE"/>
    <property type="match status" value="1"/>
</dbReference>
<sequence>MSIFKLTVLAFVVVSTVCVYLFMRPYWVPLYHKVAGKQSVSDVIREYGATSEARLRPFFQQAGVQYPPKSVTLLAIKGTDQLELWASNDDNPVFIRTYPVLAASGILGPKLQEGDEQVPEGIYSLEYLNPNSAFHLSMKLNYPNDFDLIHAHAEGREAPGTNIFIHGKAMSVGCLAMGDEVIEELFVLTAKIGKESVKVAIAPIDPRQHNILPLAHGKPKWVSELYTNITDYFSRYQHSS</sequence>
<keyword evidence="5 7" id="KW-0573">Peptidoglycan synthesis</keyword>
<keyword evidence="8" id="KW-0812">Transmembrane</keyword>
<dbReference type="GO" id="GO:0008360">
    <property type="term" value="P:regulation of cell shape"/>
    <property type="evidence" value="ECO:0007669"/>
    <property type="project" value="UniProtKB-UniRule"/>
</dbReference>
<comment type="similarity">
    <text evidence="2">Belongs to the YkuD family.</text>
</comment>
<dbReference type="InterPro" id="IPR038063">
    <property type="entry name" value="Transpep_catalytic_dom"/>
</dbReference>
<dbReference type="SUPFAM" id="SSF141523">
    <property type="entry name" value="L,D-transpeptidase catalytic domain-like"/>
    <property type="match status" value="1"/>
</dbReference>
<evidence type="ECO:0000313" key="10">
    <source>
        <dbReference type="EMBL" id="KID58745.1"/>
    </source>
</evidence>
<comment type="pathway">
    <text evidence="1 7">Cell wall biogenesis; peptidoglycan biosynthesis.</text>
</comment>